<dbReference type="GO" id="GO:0050567">
    <property type="term" value="F:glutaminyl-tRNA synthase (glutamine-hydrolyzing) activity"/>
    <property type="evidence" value="ECO:0007669"/>
    <property type="project" value="UniProtKB-UniRule"/>
</dbReference>
<comment type="catalytic activity">
    <reaction evidence="1">
        <text>L-glutamyl-tRNA(Gln) + L-glutamine + ATP + H2O = L-glutaminyl-tRNA(Gln) + L-glutamate + ADP + phosphate + H(+)</text>
        <dbReference type="Rhea" id="RHEA:17521"/>
        <dbReference type="Rhea" id="RHEA-COMP:9681"/>
        <dbReference type="Rhea" id="RHEA-COMP:9684"/>
        <dbReference type="ChEBI" id="CHEBI:15377"/>
        <dbReference type="ChEBI" id="CHEBI:15378"/>
        <dbReference type="ChEBI" id="CHEBI:29985"/>
        <dbReference type="ChEBI" id="CHEBI:30616"/>
        <dbReference type="ChEBI" id="CHEBI:43474"/>
        <dbReference type="ChEBI" id="CHEBI:58359"/>
        <dbReference type="ChEBI" id="CHEBI:78520"/>
        <dbReference type="ChEBI" id="CHEBI:78521"/>
        <dbReference type="ChEBI" id="CHEBI:456216"/>
    </reaction>
</comment>
<dbReference type="InterPro" id="IPR003837">
    <property type="entry name" value="GatC"/>
</dbReference>
<dbReference type="GO" id="GO:0070681">
    <property type="term" value="P:glutaminyl-tRNAGln biosynthesis via transamidation"/>
    <property type="evidence" value="ECO:0007669"/>
    <property type="project" value="UniProtKB-UniRule"/>
</dbReference>
<proteinExistence type="inferred from homology"/>
<dbReference type="InterPro" id="IPR036113">
    <property type="entry name" value="Asp/Glu-ADT_sf_sub_c"/>
</dbReference>
<keyword evidence="1" id="KW-0496">Mitochondrion</keyword>
<comment type="function">
    <text evidence="1">Allows the formation of correctly charged Gln-tRNA(Gln) through the transamidation of misacylated Glu-tRNA(Gln) in the mitochondria. The reaction takes place in the presence of glutamine and ATP through an activated gamma-phospho-Glu-tRNA(Gln).</text>
</comment>
<dbReference type="PANTHER" id="PTHR15004">
    <property type="entry name" value="GLUTAMYL-TRNA(GLN) AMIDOTRANSFERASE SUBUNIT C, MITOCHONDRIAL"/>
    <property type="match status" value="1"/>
</dbReference>
<dbReference type="GO" id="GO:0005524">
    <property type="term" value="F:ATP binding"/>
    <property type="evidence" value="ECO:0007669"/>
    <property type="project" value="UniProtKB-KW"/>
</dbReference>
<gene>
    <name evidence="1" type="primary">GATC</name>
    <name evidence="3" type="ORF">A6R68_20978</name>
</gene>
<keyword evidence="1" id="KW-0067">ATP-binding</keyword>
<dbReference type="GO" id="GO:0006450">
    <property type="term" value="P:regulation of translational fidelity"/>
    <property type="evidence" value="ECO:0007669"/>
    <property type="project" value="InterPro"/>
</dbReference>
<keyword evidence="4" id="KW-1185">Reference proteome</keyword>
<keyword evidence="1" id="KW-0436">Ligase</keyword>
<dbReference type="GO" id="GO:0032543">
    <property type="term" value="P:mitochondrial translation"/>
    <property type="evidence" value="ECO:0007669"/>
    <property type="project" value="UniProtKB-UniRule"/>
</dbReference>
<comment type="similarity">
    <text evidence="1">Belongs to the GatC family.</text>
</comment>
<comment type="caution">
    <text evidence="3">The sequence shown here is derived from an EMBL/GenBank/DDBJ whole genome shotgun (WGS) entry which is preliminary data.</text>
</comment>
<evidence type="ECO:0000256" key="2">
    <source>
        <dbReference type="SAM" id="MobiDB-lite"/>
    </source>
</evidence>
<name>A0A1A6HRB9_NEOLE</name>
<accession>A0A1A6HRB9</accession>
<dbReference type="PANTHER" id="PTHR15004:SF0">
    <property type="entry name" value="GLUTAMYL-TRNA(GLN) AMIDOTRANSFERASE SUBUNIT C, MITOCHONDRIAL"/>
    <property type="match status" value="1"/>
</dbReference>
<dbReference type="GO" id="GO:0005739">
    <property type="term" value="C:mitochondrion"/>
    <property type="evidence" value="ECO:0007669"/>
    <property type="project" value="UniProtKB-SubCell"/>
</dbReference>
<dbReference type="HAMAP" id="MF_00122">
    <property type="entry name" value="GatC"/>
    <property type="match status" value="1"/>
</dbReference>
<dbReference type="STRING" id="56216.A0A1A6HRB9"/>
<feature type="region of interest" description="Disordered" evidence="2">
    <location>
        <begin position="18"/>
        <end position="49"/>
    </location>
</feature>
<dbReference type="AlphaFoldDB" id="A0A1A6HRB9"/>
<reference evidence="3 4" key="1">
    <citation type="submission" date="2016-06" db="EMBL/GenBank/DDBJ databases">
        <title>The Draft Genome Sequence and Annotation of the Desert Woodrat Neotoma lepida.</title>
        <authorList>
            <person name="Campbell M."/>
            <person name="Oakeson K.F."/>
            <person name="Yandell M."/>
            <person name="Halpert J.R."/>
            <person name="Dearing D."/>
        </authorList>
    </citation>
    <scope>NUCLEOTIDE SEQUENCE [LARGE SCALE GENOMIC DNA]</scope>
    <source>
        <strain evidence="3">417</strain>
        <tissue evidence="3">Liver</tissue>
    </source>
</reference>
<dbReference type="NCBIfam" id="TIGR00135">
    <property type="entry name" value="gatC"/>
    <property type="match status" value="1"/>
</dbReference>
<comment type="subcellular location">
    <subcellularLocation>
        <location evidence="1">Mitochondrion</location>
    </subcellularLocation>
</comment>
<organism evidence="3 4">
    <name type="scientific">Neotoma lepida</name>
    <name type="common">Desert woodrat</name>
    <dbReference type="NCBI Taxonomy" id="56216"/>
    <lineage>
        <taxon>Eukaryota</taxon>
        <taxon>Metazoa</taxon>
        <taxon>Chordata</taxon>
        <taxon>Craniata</taxon>
        <taxon>Vertebrata</taxon>
        <taxon>Euteleostomi</taxon>
        <taxon>Mammalia</taxon>
        <taxon>Eutheria</taxon>
        <taxon>Euarchontoglires</taxon>
        <taxon>Glires</taxon>
        <taxon>Rodentia</taxon>
        <taxon>Myomorpha</taxon>
        <taxon>Muroidea</taxon>
        <taxon>Cricetidae</taxon>
        <taxon>Neotominae</taxon>
        <taxon>Neotoma</taxon>
    </lineage>
</organism>
<sequence length="155" mass="16781">MWARAVRVRFLAAPHRGRGFASKADPQGKVQAAGQGTHTPRLAPQGGGRVSAAKIEHLERLALVNFGSREAVARLEKAIAFADQLHAVDTEGVEPLESVLEDRCLYLRSDNVAEGDCAEELLQNSRQVVEEYFVAPPGNISLPDMVNKIPSPTAE</sequence>
<dbReference type="GO" id="GO:0030956">
    <property type="term" value="C:glutamyl-tRNA(Gln) amidotransferase complex"/>
    <property type="evidence" value="ECO:0007669"/>
    <property type="project" value="UniProtKB-UniRule"/>
</dbReference>
<dbReference type="EMBL" id="LZPO01017311">
    <property type="protein sequence ID" value="OBS80796.1"/>
    <property type="molecule type" value="Genomic_DNA"/>
</dbReference>
<protein>
    <recommendedName>
        <fullName evidence="1">Glutamyl-tRNA(Gln) amidotransferase subunit C, mitochondrial</fullName>
        <shortName evidence="1">Glu-AdT subunit C</shortName>
        <ecNumber evidence="1">6.3.5.-</ecNumber>
    </recommendedName>
</protein>
<dbReference type="Proteomes" id="UP000092124">
    <property type="component" value="Unassembled WGS sequence"/>
</dbReference>
<dbReference type="Pfam" id="PF02686">
    <property type="entry name" value="GatC"/>
    <property type="match status" value="1"/>
</dbReference>
<dbReference type="EC" id="6.3.5.-" evidence="1"/>
<dbReference type="SUPFAM" id="SSF141000">
    <property type="entry name" value="Glu-tRNAGln amidotransferase C subunit"/>
    <property type="match status" value="1"/>
</dbReference>
<evidence type="ECO:0000313" key="4">
    <source>
        <dbReference type="Proteomes" id="UP000092124"/>
    </source>
</evidence>
<evidence type="ECO:0000313" key="3">
    <source>
        <dbReference type="EMBL" id="OBS80796.1"/>
    </source>
</evidence>
<dbReference type="OrthoDB" id="5394539at2759"/>
<keyword evidence="1" id="KW-0547">Nucleotide-binding</keyword>
<comment type="subunit">
    <text evidence="1">Subunit of the heterotrimeric GatCAB amidotransferase (AdT) complex, composed of A (QRSL1), B (GATB) and C (GATC) subunits.</text>
</comment>
<evidence type="ECO:0000256" key="1">
    <source>
        <dbReference type="HAMAP-Rule" id="MF_03149"/>
    </source>
</evidence>
<keyword evidence="1" id="KW-0648">Protein biosynthesis</keyword>